<evidence type="ECO:0000256" key="1">
    <source>
        <dbReference type="SAM" id="Phobius"/>
    </source>
</evidence>
<protein>
    <submittedName>
        <fullName evidence="2">Uncharacterized protein</fullName>
    </submittedName>
</protein>
<reference evidence="2" key="1">
    <citation type="submission" date="2018-02" db="EMBL/GenBank/DDBJ databases">
        <title>Rhizophora mucronata_Transcriptome.</title>
        <authorList>
            <person name="Meera S.P."/>
            <person name="Sreeshan A."/>
            <person name="Augustine A."/>
        </authorList>
    </citation>
    <scope>NUCLEOTIDE SEQUENCE</scope>
    <source>
        <tissue evidence="2">Leaf</tissue>
    </source>
</reference>
<dbReference type="EMBL" id="GGEC01071834">
    <property type="protein sequence ID" value="MBX52318.1"/>
    <property type="molecule type" value="Transcribed_RNA"/>
</dbReference>
<feature type="transmembrane region" description="Helical" evidence="1">
    <location>
        <begin position="7"/>
        <end position="30"/>
    </location>
</feature>
<keyword evidence="1" id="KW-0472">Membrane</keyword>
<keyword evidence="1" id="KW-0812">Transmembrane</keyword>
<name>A0A2P2PC43_RHIMU</name>
<accession>A0A2P2PC43</accession>
<dbReference type="AlphaFoldDB" id="A0A2P2PC43"/>
<proteinExistence type="predicted"/>
<evidence type="ECO:0000313" key="2">
    <source>
        <dbReference type="EMBL" id="MBX52318.1"/>
    </source>
</evidence>
<keyword evidence="1" id="KW-1133">Transmembrane helix</keyword>
<organism evidence="2">
    <name type="scientific">Rhizophora mucronata</name>
    <name type="common">Asiatic mangrove</name>
    <dbReference type="NCBI Taxonomy" id="61149"/>
    <lineage>
        <taxon>Eukaryota</taxon>
        <taxon>Viridiplantae</taxon>
        <taxon>Streptophyta</taxon>
        <taxon>Embryophyta</taxon>
        <taxon>Tracheophyta</taxon>
        <taxon>Spermatophyta</taxon>
        <taxon>Magnoliopsida</taxon>
        <taxon>eudicotyledons</taxon>
        <taxon>Gunneridae</taxon>
        <taxon>Pentapetalae</taxon>
        <taxon>rosids</taxon>
        <taxon>fabids</taxon>
        <taxon>Malpighiales</taxon>
        <taxon>Rhizophoraceae</taxon>
        <taxon>Rhizophora</taxon>
    </lineage>
</organism>
<sequence>MRNESSFLMGSLLGFVGRILCYVGFAPFWVLS</sequence>